<comment type="caution">
    <text evidence="4">The sequence shown here is derived from an EMBL/GenBank/DDBJ whole genome shotgun (WGS) entry which is preliminary data.</text>
</comment>
<evidence type="ECO:0000259" key="3">
    <source>
        <dbReference type="SMART" id="SM01119"/>
    </source>
</evidence>
<proteinExistence type="inferred from homology"/>
<dbReference type="Proteomes" id="UP000636110">
    <property type="component" value="Unassembled WGS sequence"/>
</dbReference>
<dbReference type="Gene3D" id="2.40.37.20">
    <property type="entry name" value="D-serine dehydratase-like domain"/>
    <property type="match status" value="1"/>
</dbReference>
<dbReference type="Pfam" id="PF14031">
    <property type="entry name" value="D-ser_dehydrat"/>
    <property type="match status" value="1"/>
</dbReference>
<dbReference type="InterPro" id="IPR051466">
    <property type="entry name" value="D-amino_acid_metab_enzyme"/>
</dbReference>
<dbReference type="Pfam" id="PF01168">
    <property type="entry name" value="Ala_racemase_N"/>
    <property type="match status" value="1"/>
</dbReference>
<accession>A0ABR6EVP2</accession>
<dbReference type="InterPro" id="IPR001608">
    <property type="entry name" value="Ala_racemase_N"/>
</dbReference>
<comment type="similarity">
    <text evidence="1">Belongs to the DSD1 family.</text>
</comment>
<dbReference type="SMART" id="SM01119">
    <property type="entry name" value="D-ser_dehydrat"/>
    <property type="match status" value="1"/>
</dbReference>
<protein>
    <submittedName>
        <fullName evidence="4">D-TA family PLP-dependent enzyme</fullName>
    </submittedName>
</protein>
<evidence type="ECO:0000256" key="1">
    <source>
        <dbReference type="ARBA" id="ARBA00005323"/>
    </source>
</evidence>
<name>A0ABR6EVP2_9SPHI</name>
<dbReference type="RefSeq" id="WP_182956804.1">
    <property type="nucleotide sequence ID" value="NZ_WNXC01000003.1"/>
</dbReference>
<reference evidence="4 5" key="1">
    <citation type="submission" date="2019-11" db="EMBL/GenBank/DDBJ databases">
        <title>Description of Pedobacter sp. LMG 31462T.</title>
        <authorList>
            <person name="Carlier A."/>
            <person name="Qi S."/>
            <person name="Vandamme P."/>
        </authorList>
    </citation>
    <scope>NUCLEOTIDE SEQUENCE [LARGE SCALE GENOMIC DNA]</scope>
    <source>
        <strain evidence="4 5">LMG 31462</strain>
    </source>
</reference>
<evidence type="ECO:0000256" key="2">
    <source>
        <dbReference type="ARBA" id="ARBA00023239"/>
    </source>
</evidence>
<dbReference type="InterPro" id="IPR029066">
    <property type="entry name" value="PLP-binding_barrel"/>
</dbReference>
<dbReference type="SUPFAM" id="SSF51419">
    <property type="entry name" value="PLP-binding barrel"/>
    <property type="match status" value="1"/>
</dbReference>
<gene>
    <name evidence="4" type="ORF">GM920_10540</name>
</gene>
<dbReference type="InterPro" id="IPR042208">
    <property type="entry name" value="D-ser_dehydrat-like_sf"/>
</dbReference>
<feature type="domain" description="D-serine dehydratase-like" evidence="3">
    <location>
        <begin position="261"/>
        <end position="351"/>
    </location>
</feature>
<evidence type="ECO:0000313" key="4">
    <source>
        <dbReference type="EMBL" id="MBB2149344.1"/>
    </source>
</evidence>
<keyword evidence="5" id="KW-1185">Reference proteome</keyword>
<dbReference type="EMBL" id="WNXC01000003">
    <property type="protein sequence ID" value="MBB2149344.1"/>
    <property type="molecule type" value="Genomic_DNA"/>
</dbReference>
<dbReference type="PANTHER" id="PTHR28004:SF2">
    <property type="entry name" value="D-SERINE DEHYDRATASE"/>
    <property type="match status" value="1"/>
</dbReference>
<dbReference type="CDD" id="cd06821">
    <property type="entry name" value="PLPDE_III_D-TA"/>
    <property type="match status" value="1"/>
</dbReference>
<keyword evidence="2" id="KW-0456">Lyase</keyword>
<organism evidence="4 5">
    <name type="scientific">Pedobacter gandavensis</name>
    <dbReference type="NCBI Taxonomy" id="2679963"/>
    <lineage>
        <taxon>Bacteria</taxon>
        <taxon>Pseudomonadati</taxon>
        <taxon>Bacteroidota</taxon>
        <taxon>Sphingobacteriia</taxon>
        <taxon>Sphingobacteriales</taxon>
        <taxon>Sphingobacteriaceae</taxon>
        <taxon>Pedobacter</taxon>
    </lineage>
</organism>
<dbReference type="Gene3D" id="3.20.20.10">
    <property type="entry name" value="Alanine racemase"/>
    <property type="match status" value="1"/>
</dbReference>
<dbReference type="PANTHER" id="PTHR28004">
    <property type="entry name" value="ZGC:162816-RELATED"/>
    <property type="match status" value="1"/>
</dbReference>
<sequence>MENWQEISNLDQYDTPLFVVYEDRIKQNIELAITLLSGDVSRFRPHIKTHKMGEVLEIFSSYGIHKIKCATIAEAELAALNGMTDVMIAYQPVGFKINRMMALISTFPNCRFSCLVDNLGTATEIAAIAKAEGKEVEVYLDLNTGMNRTGLPIAENVVEFVMALKELSGLKFMGLHIYDGHIHDPDPAVRAARAKPAMDKVLADADELLKRGCTELKIVAGGSNTFSYYSGIERLECSPGTFVFWDENYTRLLPELSFKPAAVLVCSVISLPAPGLLCVDLGYKSVSSENPIEKRVAFLWNEDLTPIGHSEEHLTLKHIGPRKYKVGDRIYGLPYHVCPSCALYEEAQVVNDHRIEKSWRIKARDKKISI</sequence>
<evidence type="ECO:0000313" key="5">
    <source>
        <dbReference type="Proteomes" id="UP000636110"/>
    </source>
</evidence>
<dbReference type="InterPro" id="IPR026956">
    <property type="entry name" value="D-ser_dehydrat-like_dom"/>
</dbReference>